<protein>
    <submittedName>
        <fullName evidence="1">Uncharacterized protein</fullName>
    </submittedName>
</protein>
<dbReference type="EMBL" id="JARBHB010000004">
    <property type="protein sequence ID" value="KAJ8885382.1"/>
    <property type="molecule type" value="Genomic_DNA"/>
</dbReference>
<evidence type="ECO:0000313" key="2">
    <source>
        <dbReference type="Proteomes" id="UP001159363"/>
    </source>
</evidence>
<gene>
    <name evidence="1" type="ORF">PR048_011579</name>
</gene>
<name>A0ABQ9HMB0_9NEOP</name>
<organism evidence="1 2">
    <name type="scientific">Dryococelus australis</name>
    <dbReference type="NCBI Taxonomy" id="614101"/>
    <lineage>
        <taxon>Eukaryota</taxon>
        <taxon>Metazoa</taxon>
        <taxon>Ecdysozoa</taxon>
        <taxon>Arthropoda</taxon>
        <taxon>Hexapoda</taxon>
        <taxon>Insecta</taxon>
        <taxon>Pterygota</taxon>
        <taxon>Neoptera</taxon>
        <taxon>Polyneoptera</taxon>
        <taxon>Phasmatodea</taxon>
        <taxon>Verophasmatodea</taxon>
        <taxon>Anareolatae</taxon>
        <taxon>Phasmatidae</taxon>
        <taxon>Eurycanthinae</taxon>
        <taxon>Dryococelus</taxon>
    </lineage>
</organism>
<accession>A0ABQ9HMB0</accession>
<proteinExistence type="predicted"/>
<sequence length="90" mass="10262">MTPGQFNDLLKMVTPIIQQSDTIMREALPAKVKLEITLAFLASGTNFRMLCWADSWLKGTDEFECDGWDRDTGEFAGDSWAKDKCYEECE</sequence>
<dbReference type="Proteomes" id="UP001159363">
    <property type="component" value="Chromosome X"/>
</dbReference>
<comment type="caution">
    <text evidence="1">The sequence shown here is derived from an EMBL/GenBank/DDBJ whole genome shotgun (WGS) entry which is preliminary data.</text>
</comment>
<reference evidence="1 2" key="1">
    <citation type="submission" date="2023-02" db="EMBL/GenBank/DDBJ databases">
        <title>LHISI_Scaffold_Assembly.</title>
        <authorList>
            <person name="Stuart O.P."/>
            <person name="Cleave R."/>
            <person name="Magrath M.J.L."/>
            <person name="Mikheyev A.S."/>
        </authorList>
    </citation>
    <scope>NUCLEOTIDE SEQUENCE [LARGE SCALE GENOMIC DNA]</scope>
    <source>
        <strain evidence="1">Daus_M_001</strain>
        <tissue evidence="1">Leg muscle</tissue>
    </source>
</reference>
<evidence type="ECO:0000313" key="1">
    <source>
        <dbReference type="EMBL" id="KAJ8885382.1"/>
    </source>
</evidence>
<keyword evidence="2" id="KW-1185">Reference proteome</keyword>